<dbReference type="EMBL" id="MU001495">
    <property type="protein sequence ID" value="KAF2448683.1"/>
    <property type="molecule type" value="Genomic_DNA"/>
</dbReference>
<gene>
    <name evidence="2" type="ORF">P171DRAFT_470376</name>
</gene>
<accession>A0A9P4PSX8</accession>
<protein>
    <submittedName>
        <fullName evidence="2">Uncharacterized protein</fullName>
    </submittedName>
</protein>
<evidence type="ECO:0000313" key="2">
    <source>
        <dbReference type="EMBL" id="KAF2448683.1"/>
    </source>
</evidence>
<feature type="region of interest" description="Disordered" evidence="1">
    <location>
        <begin position="1"/>
        <end position="79"/>
    </location>
</feature>
<keyword evidence="3" id="KW-1185">Reference proteome</keyword>
<reference evidence="2" key="1">
    <citation type="journal article" date="2020" name="Stud. Mycol.">
        <title>101 Dothideomycetes genomes: a test case for predicting lifestyles and emergence of pathogens.</title>
        <authorList>
            <person name="Haridas S."/>
            <person name="Albert R."/>
            <person name="Binder M."/>
            <person name="Bloem J."/>
            <person name="Labutti K."/>
            <person name="Salamov A."/>
            <person name="Andreopoulos B."/>
            <person name="Baker S."/>
            <person name="Barry K."/>
            <person name="Bills G."/>
            <person name="Bluhm B."/>
            <person name="Cannon C."/>
            <person name="Castanera R."/>
            <person name="Culley D."/>
            <person name="Daum C."/>
            <person name="Ezra D."/>
            <person name="Gonzalez J."/>
            <person name="Henrissat B."/>
            <person name="Kuo A."/>
            <person name="Liang C."/>
            <person name="Lipzen A."/>
            <person name="Lutzoni F."/>
            <person name="Magnuson J."/>
            <person name="Mondo S."/>
            <person name="Nolan M."/>
            <person name="Ohm R."/>
            <person name="Pangilinan J."/>
            <person name="Park H.-J."/>
            <person name="Ramirez L."/>
            <person name="Alfaro M."/>
            <person name="Sun H."/>
            <person name="Tritt A."/>
            <person name="Yoshinaga Y."/>
            <person name="Zwiers L.-H."/>
            <person name="Turgeon B."/>
            <person name="Goodwin S."/>
            <person name="Spatafora J."/>
            <person name="Crous P."/>
            <person name="Grigoriev I."/>
        </authorList>
    </citation>
    <scope>NUCLEOTIDE SEQUENCE</scope>
    <source>
        <strain evidence="2">CBS 690.94</strain>
    </source>
</reference>
<dbReference type="Proteomes" id="UP000799764">
    <property type="component" value="Unassembled WGS sequence"/>
</dbReference>
<feature type="compositionally biased region" description="Pro residues" evidence="1">
    <location>
        <begin position="46"/>
        <end position="57"/>
    </location>
</feature>
<organism evidence="2 3">
    <name type="scientific">Karstenula rhodostoma CBS 690.94</name>
    <dbReference type="NCBI Taxonomy" id="1392251"/>
    <lineage>
        <taxon>Eukaryota</taxon>
        <taxon>Fungi</taxon>
        <taxon>Dikarya</taxon>
        <taxon>Ascomycota</taxon>
        <taxon>Pezizomycotina</taxon>
        <taxon>Dothideomycetes</taxon>
        <taxon>Pleosporomycetidae</taxon>
        <taxon>Pleosporales</taxon>
        <taxon>Massarineae</taxon>
        <taxon>Didymosphaeriaceae</taxon>
        <taxon>Karstenula</taxon>
    </lineage>
</organism>
<proteinExistence type="predicted"/>
<dbReference type="AlphaFoldDB" id="A0A9P4PSX8"/>
<name>A0A9P4PSX8_9PLEO</name>
<evidence type="ECO:0000256" key="1">
    <source>
        <dbReference type="SAM" id="MobiDB-lite"/>
    </source>
</evidence>
<comment type="caution">
    <text evidence="2">The sequence shown here is derived from an EMBL/GenBank/DDBJ whole genome shotgun (WGS) entry which is preliminary data.</text>
</comment>
<feature type="compositionally biased region" description="Basic and acidic residues" evidence="1">
    <location>
        <begin position="11"/>
        <end position="20"/>
    </location>
</feature>
<evidence type="ECO:0000313" key="3">
    <source>
        <dbReference type="Proteomes" id="UP000799764"/>
    </source>
</evidence>
<sequence>MSNQAAWIPEAKTRLQDREVSMPNAGKAAKGKTTSTFVVQEKNPSLPTPPRHAPPHPLYSRKHPLQREGPASAVPLHPLVQKPHMDVRPHLERRQLRRRNAIAPGVKVVAVSSTKNIEKVKALGPHPVAEGVGGLSGGDGETDGGVEFLKDCCETLGGWFKGVGKVRWFCMLIR</sequence>